<dbReference type="InterPro" id="IPR052162">
    <property type="entry name" value="Sensor_kinase/Photoreceptor"/>
</dbReference>
<dbReference type="Gene3D" id="3.30.565.10">
    <property type="entry name" value="Histidine kinase-like ATPase, C-terminal domain"/>
    <property type="match status" value="1"/>
</dbReference>
<dbReference type="InterPro" id="IPR003018">
    <property type="entry name" value="GAF"/>
</dbReference>
<dbReference type="SUPFAM" id="SSF55874">
    <property type="entry name" value="ATPase domain of HSP90 chaperone/DNA topoisomerase II/histidine kinase"/>
    <property type="match status" value="1"/>
</dbReference>
<dbReference type="FunFam" id="3.30.565.10:FF:000006">
    <property type="entry name" value="Sensor histidine kinase WalK"/>
    <property type="match status" value="1"/>
</dbReference>
<dbReference type="Pfam" id="PF08447">
    <property type="entry name" value="PAS_3"/>
    <property type="match status" value="1"/>
</dbReference>
<evidence type="ECO:0000256" key="8">
    <source>
        <dbReference type="SAM" id="Coils"/>
    </source>
</evidence>
<dbReference type="PRINTS" id="PR00344">
    <property type="entry name" value="BCTRLSENSOR"/>
</dbReference>
<feature type="domain" description="PAS" evidence="10">
    <location>
        <begin position="22"/>
        <end position="69"/>
    </location>
</feature>
<dbReference type="InterPro" id="IPR000014">
    <property type="entry name" value="PAS"/>
</dbReference>
<dbReference type="InterPro" id="IPR029016">
    <property type="entry name" value="GAF-like_dom_sf"/>
</dbReference>
<comment type="catalytic activity">
    <reaction evidence="1">
        <text>ATP + protein L-histidine = ADP + protein N-phospho-L-histidine.</text>
        <dbReference type="EC" id="2.7.13.3"/>
    </reaction>
</comment>
<evidence type="ECO:0000313" key="13">
    <source>
        <dbReference type="Proteomes" id="UP000267921"/>
    </source>
</evidence>
<dbReference type="GO" id="GO:0006355">
    <property type="term" value="P:regulation of DNA-templated transcription"/>
    <property type="evidence" value="ECO:0007669"/>
    <property type="project" value="InterPro"/>
</dbReference>
<dbReference type="CDD" id="cd00082">
    <property type="entry name" value="HisKA"/>
    <property type="match status" value="1"/>
</dbReference>
<dbReference type="InterPro" id="IPR004358">
    <property type="entry name" value="Sig_transdc_His_kin-like_C"/>
</dbReference>
<dbReference type="EC" id="2.7.13.3" evidence="2"/>
<dbReference type="InterPro" id="IPR003661">
    <property type="entry name" value="HisK_dim/P_dom"/>
</dbReference>
<dbReference type="InterPro" id="IPR003594">
    <property type="entry name" value="HATPase_dom"/>
</dbReference>
<keyword evidence="6" id="KW-0902">Two-component regulatory system</keyword>
<accession>A0A3M9L9S0</accession>
<evidence type="ECO:0000256" key="6">
    <source>
        <dbReference type="ARBA" id="ARBA00023012"/>
    </source>
</evidence>
<dbReference type="NCBIfam" id="TIGR00229">
    <property type="entry name" value="sensory_box"/>
    <property type="match status" value="4"/>
</dbReference>
<dbReference type="EMBL" id="RJJG01000003">
    <property type="protein sequence ID" value="RNI09737.1"/>
    <property type="molecule type" value="Genomic_DNA"/>
</dbReference>
<dbReference type="Pfam" id="PF00512">
    <property type="entry name" value="HisKA"/>
    <property type="match status" value="1"/>
</dbReference>
<dbReference type="Pfam" id="PF02518">
    <property type="entry name" value="HATPase_c"/>
    <property type="match status" value="1"/>
</dbReference>
<dbReference type="FunFam" id="1.10.287.130:FF:000001">
    <property type="entry name" value="Two-component sensor histidine kinase"/>
    <property type="match status" value="1"/>
</dbReference>
<evidence type="ECO:0000259" key="9">
    <source>
        <dbReference type="PROSITE" id="PS50109"/>
    </source>
</evidence>
<dbReference type="SUPFAM" id="SSF55785">
    <property type="entry name" value="PYP-like sensor domain (PAS domain)"/>
    <property type="match status" value="4"/>
</dbReference>
<feature type="domain" description="PAS" evidence="10">
    <location>
        <begin position="287"/>
        <end position="353"/>
    </location>
</feature>
<keyword evidence="8" id="KW-0175">Coiled coil</keyword>
<dbReference type="InterPro" id="IPR035965">
    <property type="entry name" value="PAS-like_dom_sf"/>
</dbReference>
<evidence type="ECO:0000256" key="1">
    <source>
        <dbReference type="ARBA" id="ARBA00000085"/>
    </source>
</evidence>
<proteinExistence type="predicted"/>
<dbReference type="PROSITE" id="PS50112">
    <property type="entry name" value="PAS"/>
    <property type="match status" value="4"/>
</dbReference>
<evidence type="ECO:0000259" key="10">
    <source>
        <dbReference type="PROSITE" id="PS50112"/>
    </source>
</evidence>
<evidence type="ECO:0000256" key="3">
    <source>
        <dbReference type="ARBA" id="ARBA00022553"/>
    </source>
</evidence>
<dbReference type="Pfam" id="PF00989">
    <property type="entry name" value="PAS"/>
    <property type="match status" value="2"/>
</dbReference>
<keyword evidence="3" id="KW-0597">Phosphoprotein</keyword>
<dbReference type="Gene3D" id="3.30.450.20">
    <property type="entry name" value="PAS domain"/>
    <property type="match status" value="4"/>
</dbReference>
<gene>
    <name evidence="12" type="ORF">EFE40_03550</name>
</gene>
<dbReference type="Pfam" id="PF13185">
    <property type="entry name" value="GAF_2"/>
    <property type="match status" value="1"/>
</dbReference>
<dbReference type="GO" id="GO:0000155">
    <property type="term" value="F:phosphorelay sensor kinase activity"/>
    <property type="evidence" value="ECO:0007669"/>
    <property type="project" value="InterPro"/>
</dbReference>
<evidence type="ECO:0000256" key="2">
    <source>
        <dbReference type="ARBA" id="ARBA00012438"/>
    </source>
</evidence>
<dbReference type="SUPFAM" id="SSF47384">
    <property type="entry name" value="Homodimeric domain of signal transducing histidine kinase"/>
    <property type="match status" value="1"/>
</dbReference>
<dbReference type="PANTHER" id="PTHR43304">
    <property type="entry name" value="PHYTOCHROME-LIKE PROTEIN CPH1"/>
    <property type="match status" value="1"/>
</dbReference>
<dbReference type="InterPro" id="IPR036097">
    <property type="entry name" value="HisK_dim/P_sf"/>
</dbReference>
<feature type="domain" description="Histidine kinase" evidence="9">
    <location>
        <begin position="727"/>
        <end position="947"/>
    </location>
</feature>
<dbReference type="SMART" id="SM00388">
    <property type="entry name" value="HisKA"/>
    <property type="match status" value="1"/>
</dbReference>
<dbReference type="AlphaFoldDB" id="A0A3M9L9S0"/>
<dbReference type="PROSITE" id="PS50113">
    <property type="entry name" value="PAC"/>
    <property type="match status" value="3"/>
</dbReference>
<feature type="domain" description="PAS" evidence="10">
    <location>
        <begin position="193"/>
        <end position="231"/>
    </location>
</feature>
<dbReference type="CDD" id="cd16922">
    <property type="entry name" value="HATPase_EvgS-ArcB-TorS-like"/>
    <property type="match status" value="1"/>
</dbReference>
<dbReference type="InterPro" id="IPR000700">
    <property type="entry name" value="PAS-assoc_C"/>
</dbReference>
<dbReference type="CDD" id="cd00130">
    <property type="entry name" value="PAS"/>
    <property type="match status" value="4"/>
</dbReference>
<name>A0A3M9L9S0_9EURY</name>
<evidence type="ECO:0000256" key="7">
    <source>
        <dbReference type="ARBA" id="ARBA00023136"/>
    </source>
</evidence>
<feature type="domain" description="PAC" evidence="11">
    <location>
        <begin position="652"/>
        <end position="702"/>
    </location>
</feature>
<feature type="domain" description="PAS" evidence="10">
    <location>
        <begin position="580"/>
        <end position="623"/>
    </location>
</feature>
<dbReference type="InterPro" id="IPR013655">
    <property type="entry name" value="PAS_fold_3"/>
</dbReference>
<dbReference type="SMART" id="SM00086">
    <property type="entry name" value="PAC"/>
    <property type="match status" value="3"/>
</dbReference>
<dbReference type="Proteomes" id="UP000267921">
    <property type="component" value="Unassembled WGS sequence"/>
</dbReference>
<dbReference type="InterPro" id="IPR036890">
    <property type="entry name" value="HATPase_C_sf"/>
</dbReference>
<dbReference type="SMART" id="SM00091">
    <property type="entry name" value="PAS"/>
    <property type="match status" value="4"/>
</dbReference>
<comment type="caution">
    <text evidence="12">The sequence shown here is derived from an EMBL/GenBank/DDBJ whole genome shotgun (WGS) entry which is preliminary data.</text>
</comment>
<evidence type="ECO:0000256" key="5">
    <source>
        <dbReference type="ARBA" id="ARBA00022777"/>
    </source>
</evidence>
<feature type="coiled-coil region" evidence="8">
    <location>
        <begin position="686"/>
        <end position="727"/>
    </location>
</feature>
<dbReference type="SUPFAM" id="SSF55781">
    <property type="entry name" value="GAF domain-like"/>
    <property type="match status" value="1"/>
</dbReference>
<protein>
    <recommendedName>
        <fullName evidence="2">histidine kinase</fullName>
        <ecNumber evidence="2">2.7.13.3</ecNumber>
    </recommendedName>
</protein>
<dbReference type="InterPro" id="IPR013767">
    <property type="entry name" value="PAS_fold"/>
</dbReference>
<dbReference type="Pfam" id="PF13426">
    <property type="entry name" value="PAS_9"/>
    <property type="match status" value="1"/>
</dbReference>
<keyword evidence="7" id="KW-0472">Membrane</keyword>
<reference evidence="12 13" key="1">
    <citation type="submission" date="2018-10" db="EMBL/GenBank/DDBJ databases">
        <title>Cultivation of a novel Methanohalophilus strain from Kebrit Deep of the Red Sea and a genomic comparison of members of the genus Methanohalophilus.</title>
        <authorList>
            <person name="Guan Y."/>
            <person name="Ngugi D.K."/>
            <person name="Stingl U."/>
        </authorList>
    </citation>
    <scope>NUCLEOTIDE SEQUENCE [LARGE SCALE GENOMIC DNA]</scope>
    <source>
        <strain evidence="12 13">DSM 3094</strain>
    </source>
</reference>
<evidence type="ECO:0000256" key="4">
    <source>
        <dbReference type="ARBA" id="ARBA00022679"/>
    </source>
</evidence>
<feature type="domain" description="PAC" evidence="11">
    <location>
        <begin position="356"/>
        <end position="409"/>
    </location>
</feature>
<dbReference type="PANTHER" id="PTHR43304:SF1">
    <property type="entry name" value="PAC DOMAIN-CONTAINING PROTEIN"/>
    <property type="match status" value="1"/>
</dbReference>
<dbReference type="PROSITE" id="PS50109">
    <property type="entry name" value="HIS_KIN"/>
    <property type="match status" value="1"/>
</dbReference>
<evidence type="ECO:0000313" key="12">
    <source>
        <dbReference type="EMBL" id="RNI09737.1"/>
    </source>
</evidence>
<dbReference type="InterPro" id="IPR005467">
    <property type="entry name" value="His_kinase_dom"/>
</dbReference>
<dbReference type="Gene3D" id="3.30.450.40">
    <property type="match status" value="1"/>
</dbReference>
<sequence>MNQPDINYCNLFMGEMTKGTTMENLLERIIDTICKGTWAVDKDEVFIYFDKGMEEITGIESKEVVGKKLEQYMSASRHSVGDEAHFREMFLRARDSLKPIPYKTMPIITKGGNLSFQTGRLIPLLNRKGNYDGMICTVESVSEQKISQKTLRKRLRSDRKLEEIYKNSPVVAFLWTAEKDWPVEFVSGNISQFGYTPEDFTSGKLIYGDIIYPEDLDMVRSEVTEHEIEGKIFFSKEYRILTKSGEVRWVIERSFIGRDEVGEPSYYQGIIIDITDRKMAEEAMRESEKKYRLIFENSPLGIFHFDENGVITHCNENIMQILEVTRDQIIGFNMLKDLKDEKMYEAVKAVFRRRSGHYEGNYHSTTSEKVTPIKADYSPYISEDGELLGGVGIVEDISDRMKAEEALHLDESRLETLVKLNQMTEASLEEIIDFARAEGVRLTESKIGYLAFVDEDIGTIQLKSWSDTPMNRCKIKDKKIEYKIEDVGLWGESIRQRRPFINNDYKKPHPRKSGYPKDHVELIRHMDVPIFERGKIVALAGVGNKNENYDSSDVRQLTLLMQGMWRIVQRRKAEKELAKSEDKFRTIFASTNDAIFMHDLKGNIMEVNKAACETVGYSRDELLRMKTKEINTSLSMEEIPQRIKEVKEKGHAIFEATYRRKDDTTIPVEISARVIEYNDKPTILVVARDITERKRAEEELRKYAEDLAKANEELKSLDEMKDEFLSNVSHELKTPLTSIMGYTELLNDGSLGELGDEQKHAEETVMRNTKRLQRLVDSLLYLSRTQAGTVQYDFETLNVSELADQIIEDLQIQAEEKDLEMIKKIERDLPPIKGDRDKLTDMFTNIIDNSIKFTPKGGSITFFANKEDGYIHTNIKDTGIGIPKDMIDNLFQRFYQIDSSQKRKYGGTGLGLYISKTIVEAHEGEIWVESEGKGKGTEVHIKLPVAEN</sequence>
<dbReference type="Gene3D" id="1.10.287.130">
    <property type="match status" value="1"/>
</dbReference>
<organism evidence="12 13">
    <name type="scientific">Methanohalophilus halophilus</name>
    <dbReference type="NCBI Taxonomy" id="2177"/>
    <lineage>
        <taxon>Archaea</taxon>
        <taxon>Methanobacteriati</taxon>
        <taxon>Methanobacteriota</taxon>
        <taxon>Stenosarchaea group</taxon>
        <taxon>Methanomicrobia</taxon>
        <taxon>Methanosarcinales</taxon>
        <taxon>Methanosarcinaceae</taxon>
        <taxon>Methanohalophilus</taxon>
    </lineage>
</organism>
<dbReference type="SMART" id="SM00387">
    <property type="entry name" value="HATPase_c"/>
    <property type="match status" value="1"/>
</dbReference>
<feature type="domain" description="PAC" evidence="11">
    <location>
        <begin position="234"/>
        <end position="286"/>
    </location>
</feature>
<dbReference type="InterPro" id="IPR001610">
    <property type="entry name" value="PAC"/>
</dbReference>
<keyword evidence="4" id="KW-0808">Transferase</keyword>
<evidence type="ECO:0000259" key="11">
    <source>
        <dbReference type="PROSITE" id="PS50113"/>
    </source>
</evidence>
<keyword evidence="5" id="KW-0418">Kinase</keyword>